<organism evidence="1 2">
    <name type="scientific">Cetraspora pellucida</name>
    <dbReference type="NCBI Taxonomy" id="1433469"/>
    <lineage>
        <taxon>Eukaryota</taxon>
        <taxon>Fungi</taxon>
        <taxon>Fungi incertae sedis</taxon>
        <taxon>Mucoromycota</taxon>
        <taxon>Glomeromycotina</taxon>
        <taxon>Glomeromycetes</taxon>
        <taxon>Diversisporales</taxon>
        <taxon>Gigasporaceae</taxon>
        <taxon>Cetraspora</taxon>
    </lineage>
</organism>
<comment type="caution">
    <text evidence="1">The sequence shown here is derived from an EMBL/GenBank/DDBJ whole genome shotgun (WGS) entry which is preliminary data.</text>
</comment>
<dbReference type="InterPro" id="IPR012337">
    <property type="entry name" value="RNaseH-like_sf"/>
</dbReference>
<name>A0A9N9JY31_9GLOM</name>
<feature type="non-terminal residue" evidence="1">
    <location>
        <position position="212"/>
    </location>
</feature>
<reference evidence="1" key="1">
    <citation type="submission" date="2021-06" db="EMBL/GenBank/DDBJ databases">
        <authorList>
            <person name="Kallberg Y."/>
            <person name="Tangrot J."/>
            <person name="Rosling A."/>
        </authorList>
    </citation>
    <scope>NUCLEOTIDE SEQUENCE</scope>
    <source>
        <strain evidence="1">FL966</strain>
    </source>
</reference>
<dbReference type="EMBL" id="CAJVQA010030607">
    <property type="protein sequence ID" value="CAG8799689.1"/>
    <property type="molecule type" value="Genomic_DNA"/>
</dbReference>
<evidence type="ECO:0000313" key="2">
    <source>
        <dbReference type="Proteomes" id="UP000789759"/>
    </source>
</evidence>
<gene>
    <name evidence="1" type="ORF">CPELLU_LOCUS17614</name>
</gene>
<proteinExistence type="predicted"/>
<dbReference type="SUPFAM" id="SSF53098">
    <property type="entry name" value="Ribonuclease H-like"/>
    <property type="match status" value="1"/>
</dbReference>
<accession>A0A9N9JY31</accession>
<dbReference type="AlphaFoldDB" id="A0A9N9JY31"/>
<keyword evidence="2" id="KW-1185">Reference proteome</keyword>
<evidence type="ECO:0000313" key="1">
    <source>
        <dbReference type="EMBL" id="CAG8799689.1"/>
    </source>
</evidence>
<sequence length="212" mass="24426">PFETITQQLSGATYLTLNIVYPYIYILKQMFSPRVENDETIDSYLDIIYGLLIVEDSLENIDNSSDSSSTSLVCGHGHRCISNQDVSENSNQIKYLPSVNTENLIQKQGLVNENLEEPILTTDLTDNAEDVFSRMWVDNQIQTQDEITCYLWYPKEPKNVDPLIWCERLFSDTGNNISAKRTRLAPNLVNRILFLKQNSIYFLMFPPLENDK</sequence>
<protein>
    <submittedName>
        <fullName evidence="1">15644_t:CDS:1</fullName>
    </submittedName>
</protein>
<dbReference type="Proteomes" id="UP000789759">
    <property type="component" value="Unassembled WGS sequence"/>
</dbReference>